<evidence type="ECO:0000313" key="1">
    <source>
        <dbReference type="EMBL" id="KAH7689896.1"/>
    </source>
</evidence>
<gene>
    <name evidence="1" type="ORF">IHE45_02G012500</name>
</gene>
<sequence length="754" mass="85010">MAEVMEMGREEKVEVMGSVEVESCGLEARQRRSLRSEHGGEFEDHEDEEEEVLEEKKEVEFQEEGGRSVYFDKHHGIWKCQHCIWTYRMCFANIEPLQKHEDFCNALMDIKNSITYGSENGTHTRGFNVSDQIVARNSEFLDEFVAVNSVQNRELVLEAKEFNGHADFSIKNQTQTFMTTSVDNGSSSYVFSAEKTETTTLETEIKEENGVKIDHKSKLQVTEFDVERVLEEQETHDLFCPNCRSCITKRVILRKRKRTVQESKYDFKHQKVPVTKNDLDVTAVLPESPDEDIETKREVFGCFECFRFFTIKDGGFDICGIFRRRPEGEMPLLDQREAPTTKWSWSSIFGTNISKPKETMTNERSFEEQEYSNEGVSVPLLIKIPEFPVHGEQIIPEKNDDYLSGNETSGKGLPEEQKDDSGKDRLDTHLIEIRGSGVHGEQIIIEEKVFDPNRNNSKGKELSEGPNENLDKNRPDAHLICIPESLVPGEISGGDFIKSVEEGIVKPIGPTTSVNVPPIPGVIASPSTEEEKNQVTKERTRNEWDILKSIVYGGLIESITSLGVVSSAAGSDASTLNIVALGLANLFGGLFVIVHNLYDLRKERQETRGETEAEPASRYWELLGRQKNFRRHVIVAVISYLIFGLLPPVIYGFSFRKSDNREYKLIVIAAASLLCIALLAISKAHVRLEKDYFKCLTYYIGLGVTASGLSFAAGVLIHQFLDKLGLFDPQANVPAPPSVGFILNGPKSPFWSSY</sequence>
<protein>
    <submittedName>
        <fullName evidence="1">Uncharacterized protein</fullName>
    </submittedName>
</protein>
<organism evidence="1 2">
    <name type="scientific">Dioscorea alata</name>
    <name type="common">Purple yam</name>
    <dbReference type="NCBI Taxonomy" id="55571"/>
    <lineage>
        <taxon>Eukaryota</taxon>
        <taxon>Viridiplantae</taxon>
        <taxon>Streptophyta</taxon>
        <taxon>Embryophyta</taxon>
        <taxon>Tracheophyta</taxon>
        <taxon>Spermatophyta</taxon>
        <taxon>Magnoliopsida</taxon>
        <taxon>Liliopsida</taxon>
        <taxon>Dioscoreales</taxon>
        <taxon>Dioscoreaceae</taxon>
        <taxon>Dioscorea</taxon>
    </lineage>
</organism>
<keyword evidence="2" id="KW-1185">Reference proteome</keyword>
<comment type="caution">
    <text evidence="1">The sequence shown here is derived from an EMBL/GenBank/DDBJ whole genome shotgun (WGS) entry which is preliminary data.</text>
</comment>
<dbReference type="EMBL" id="CM037012">
    <property type="protein sequence ID" value="KAH7689896.1"/>
    <property type="molecule type" value="Genomic_DNA"/>
</dbReference>
<dbReference type="Proteomes" id="UP000827976">
    <property type="component" value="Chromosome 2"/>
</dbReference>
<proteinExistence type="predicted"/>
<evidence type="ECO:0000313" key="2">
    <source>
        <dbReference type="Proteomes" id="UP000827976"/>
    </source>
</evidence>
<accession>A0ACB7WN20</accession>
<name>A0ACB7WN20_DIOAL</name>
<reference evidence="2" key="1">
    <citation type="journal article" date="2022" name="Nat. Commun.">
        <title>Chromosome evolution and the genetic basis of agronomically important traits in greater yam.</title>
        <authorList>
            <person name="Bredeson J.V."/>
            <person name="Lyons J.B."/>
            <person name="Oniyinde I.O."/>
            <person name="Okereke N.R."/>
            <person name="Kolade O."/>
            <person name="Nnabue I."/>
            <person name="Nwadili C.O."/>
            <person name="Hribova E."/>
            <person name="Parker M."/>
            <person name="Nwogha J."/>
            <person name="Shu S."/>
            <person name="Carlson J."/>
            <person name="Kariba R."/>
            <person name="Muthemba S."/>
            <person name="Knop K."/>
            <person name="Barton G.J."/>
            <person name="Sherwood A.V."/>
            <person name="Lopez-Montes A."/>
            <person name="Asiedu R."/>
            <person name="Jamnadass R."/>
            <person name="Muchugi A."/>
            <person name="Goodstein D."/>
            <person name="Egesi C.N."/>
            <person name="Featherston J."/>
            <person name="Asfaw A."/>
            <person name="Simpson G.G."/>
            <person name="Dolezel J."/>
            <person name="Hendre P.S."/>
            <person name="Van Deynze A."/>
            <person name="Kumar P.L."/>
            <person name="Obidiegwu J.E."/>
            <person name="Bhattacharjee R."/>
            <person name="Rokhsar D.S."/>
        </authorList>
    </citation>
    <scope>NUCLEOTIDE SEQUENCE [LARGE SCALE GENOMIC DNA]</scope>
    <source>
        <strain evidence="2">cv. TDa95/00328</strain>
    </source>
</reference>